<proteinExistence type="inferred from homology"/>
<comment type="caution">
    <text evidence="17">The sequence shown here is derived from an EMBL/GenBank/DDBJ whole genome shotgun (WGS) entry which is preliminary data.</text>
</comment>
<dbReference type="PRINTS" id="PR00119">
    <property type="entry name" value="CATATPASE"/>
</dbReference>
<dbReference type="NCBIfam" id="TIGR01494">
    <property type="entry name" value="ATPase_P-type"/>
    <property type="match status" value="1"/>
</dbReference>
<evidence type="ECO:0000313" key="18">
    <source>
        <dbReference type="Proteomes" id="UP000050509"/>
    </source>
</evidence>
<keyword evidence="12" id="KW-0186">Copper</keyword>
<dbReference type="FunFam" id="3.40.50.1000:FF:000144">
    <property type="entry name" value="copper-transporting ATPase 1 isoform X2"/>
    <property type="match status" value="1"/>
</dbReference>
<evidence type="ECO:0000256" key="5">
    <source>
        <dbReference type="ARBA" id="ARBA00022692"/>
    </source>
</evidence>
<dbReference type="Pfam" id="PF00702">
    <property type="entry name" value="Hydrolase"/>
    <property type="match status" value="1"/>
</dbReference>
<dbReference type="EC" id="7.2.2.8" evidence="3"/>
<keyword evidence="7" id="KW-0547">Nucleotide-binding</keyword>
<dbReference type="PATRIC" id="fig|186479.3.peg.7067"/>
<dbReference type="InterPro" id="IPR036412">
    <property type="entry name" value="HAD-like_sf"/>
</dbReference>
<dbReference type="SUPFAM" id="SSF56784">
    <property type="entry name" value="HAD-like"/>
    <property type="match status" value="1"/>
</dbReference>
<keyword evidence="13" id="KW-0406">Ion transport</keyword>
<dbReference type="GO" id="GO:0016020">
    <property type="term" value="C:membrane"/>
    <property type="evidence" value="ECO:0007669"/>
    <property type="project" value="InterPro"/>
</dbReference>
<evidence type="ECO:0000256" key="9">
    <source>
        <dbReference type="ARBA" id="ARBA00022840"/>
    </source>
</evidence>
<accession>A0A0P9FD17</accession>
<evidence type="ECO:0000256" key="4">
    <source>
        <dbReference type="ARBA" id="ARBA00022448"/>
    </source>
</evidence>
<keyword evidence="10" id="KW-1278">Translocase</keyword>
<keyword evidence="4" id="KW-0813">Transport</keyword>
<dbReference type="PRINTS" id="PR00120">
    <property type="entry name" value="HATPASE"/>
</dbReference>
<evidence type="ECO:0000256" key="7">
    <source>
        <dbReference type="ARBA" id="ARBA00022741"/>
    </source>
</evidence>
<feature type="transmembrane region" description="Helical" evidence="16">
    <location>
        <begin position="180"/>
        <end position="199"/>
    </location>
</feature>
<evidence type="ECO:0000256" key="16">
    <source>
        <dbReference type="SAM" id="Phobius"/>
    </source>
</evidence>
<evidence type="ECO:0000256" key="11">
    <source>
        <dbReference type="ARBA" id="ARBA00022989"/>
    </source>
</evidence>
<evidence type="ECO:0000256" key="10">
    <source>
        <dbReference type="ARBA" id="ARBA00022967"/>
    </source>
</evidence>
<evidence type="ECO:0000256" key="6">
    <source>
        <dbReference type="ARBA" id="ARBA00022723"/>
    </source>
</evidence>
<feature type="transmembrane region" description="Helical" evidence="16">
    <location>
        <begin position="152"/>
        <end position="174"/>
    </location>
</feature>
<dbReference type="GO" id="GO:0055070">
    <property type="term" value="P:copper ion homeostasis"/>
    <property type="evidence" value="ECO:0007669"/>
    <property type="project" value="TreeGrafter"/>
</dbReference>
<evidence type="ECO:0000256" key="15">
    <source>
        <dbReference type="ARBA" id="ARBA00049289"/>
    </source>
</evidence>
<evidence type="ECO:0000256" key="14">
    <source>
        <dbReference type="ARBA" id="ARBA00023136"/>
    </source>
</evidence>
<comment type="catalytic activity">
    <reaction evidence="15">
        <text>Cu(+)(in) + ATP + H2O = Cu(+)(out) + ADP + phosphate + H(+)</text>
        <dbReference type="Rhea" id="RHEA:25792"/>
        <dbReference type="ChEBI" id="CHEBI:15377"/>
        <dbReference type="ChEBI" id="CHEBI:15378"/>
        <dbReference type="ChEBI" id="CHEBI:30616"/>
        <dbReference type="ChEBI" id="CHEBI:43474"/>
        <dbReference type="ChEBI" id="CHEBI:49552"/>
        <dbReference type="ChEBI" id="CHEBI:456216"/>
        <dbReference type="EC" id="7.2.2.8"/>
    </reaction>
</comment>
<dbReference type="Gene3D" id="3.40.50.1000">
    <property type="entry name" value="HAD superfamily/HAD-like"/>
    <property type="match status" value="1"/>
</dbReference>
<evidence type="ECO:0000313" key="17">
    <source>
        <dbReference type="EMBL" id="KPV54596.1"/>
    </source>
</evidence>
<comment type="similarity">
    <text evidence="2">Belongs to the cation transport ATPase (P-type) (TC 3.A.3) family. Type IB subfamily.</text>
</comment>
<gene>
    <name evidence="17" type="ORF">SE17_02745</name>
</gene>
<dbReference type="Proteomes" id="UP000050509">
    <property type="component" value="Unassembled WGS sequence"/>
</dbReference>
<evidence type="ECO:0000256" key="12">
    <source>
        <dbReference type="ARBA" id="ARBA00023008"/>
    </source>
</evidence>
<protein>
    <recommendedName>
        <fullName evidence="3">P-type Cu(+) transporter</fullName>
        <ecNumber evidence="3">7.2.2.8</ecNumber>
    </recommendedName>
</protein>
<evidence type="ECO:0000256" key="13">
    <source>
        <dbReference type="ARBA" id="ARBA00023065"/>
    </source>
</evidence>
<dbReference type="PANTHER" id="PTHR43520">
    <property type="entry name" value="ATP7, ISOFORM B"/>
    <property type="match status" value="1"/>
</dbReference>
<dbReference type="AlphaFoldDB" id="A0A0P9FD17"/>
<keyword evidence="11 16" id="KW-1133">Transmembrane helix</keyword>
<keyword evidence="6" id="KW-0479">Metal-binding</keyword>
<dbReference type="InterPro" id="IPR001757">
    <property type="entry name" value="P_typ_ATPase"/>
</dbReference>
<dbReference type="GO" id="GO:0012505">
    <property type="term" value="C:endomembrane system"/>
    <property type="evidence" value="ECO:0007669"/>
    <property type="project" value="UniProtKB-SubCell"/>
</dbReference>
<name>A0A0P9FD17_9CHLR</name>
<keyword evidence="18" id="KW-1185">Reference proteome</keyword>
<comment type="subcellular location">
    <subcellularLocation>
        <location evidence="1">Endomembrane system</location>
        <topology evidence="1">Multi-pass membrane protein</topology>
    </subcellularLocation>
</comment>
<dbReference type="GO" id="GO:0140581">
    <property type="term" value="F:P-type monovalent copper transporter activity"/>
    <property type="evidence" value="ECO:0007669"/>
    <property type="project" value="UniProtKB-EC"/>
</dbReference>
<evidence type="ECO:0000256" key="1">
    <source>
        <dbReference type="ARBA" id="ARBA00004127"/>
    </source>
</evidence>
<dbReference type="EMBL" id="LJCR01000034">
    <property type="protein sequence ID" value="KPV54596.1"/>
    <property type="molecule type" value="Genomic_DNA"/>
</dbReference>
<dbReference type="PANTHER" id="PTHR43520:SF8">
    <property type="entry name" value="P-TYPE CU(+) TRANSPORTER"/>
    <property type="match status" value="1"/>
</dbReference>
<keyword evidence="5 16" id="KW-0812">Transmembrane</keyword>
<feature type="non-terminal residue" evidence="17">
    <location>
        <position position="1"/>
    </location>
</feature>
<keyword evidence="8" id="KW-0187">Copper transport</keyword>
<dbReference type="GO" id="GO:0005524">
    <property type="term" value="F:ATP binding"/>
    <property type="evidence" value="ECO:0007669"/>
    <property type="project" value="UniProtKB-KW"/>
</dbReference>
<evidence type="ECO:0000256" key="3">
    <source>
        <dbReference type="ARBA" id="ARBA00012517"/>
    </source>
</evidence>
<dbReference type="InterPro" id="IPR023214">
    <property type="entry name" value="HAD_sf"/>
</dbReference>
<evidence type="ECO:0000256" key="2">
    <source>
        <dbReference type="ARBA" id="ARBA00006024"/>
    </source>
</evidence>
<reference evidence="17 18" key="1">
    <citation type="submission" date="2015-09" db="EMBL/GenBank/DDBJ databases">
        <title>Draft genome sequence of Kouleothrix aurantiaca JCM 19913.</title>
        <authorList>
            <person name="Hemp J."/>
        </authorList>
    </citation>
    <scope>NUCLEOTIDE SEQUENCE [LARGE SCALE GENOMIC DNA]</scope>
    <source>
        <strain evidence="17 18">COM-B</strain>
    </source>
</reference>
<dbReference type="GO" id="GO:0005507">
    <property type="term" value="F:copper ion binding"/>
    <property type="evidence" value="ECO:0007669"/>
    <property type="project" value="TreeGrafter"/>
</dbReference>
<sequence>AKTAAVIAADGQALGVIGIADPVKATSPAAIAELKRQGVQVLMLTGDNRRTAEAIARRVGLEPKEVLAEVLPDQKAAEVKRVQQFGRVVAMVGDGINDAPALAQADVGIAMGSGTDVAMETADITLLRGDLRAIAQAIALSKRTMGTIRWNLFWAFIYNVIGIPVAAGLFYSLLGWQLSPIIAAGAMAFSSVFVVSNSLRLRRAKLAPDAGTLNAETRLMPQQA</sequence>
<dbReference type="GO" id="GO:0043682">
    <property type="term" value="F:P-type divalent copper transporter activity"/>
    <property type="evidence" value="ECO:0007669"/>
    <property type="project" value="TreeGrafter"/>
</dbReference>
<evidence type="ECO:0000256" key="8">
    <source>
        <dbReference type="ARBA" id="ARBA00022796"/>
    </source>
</evidence>
<dbReference type="PROSITE" id="PS01229">
    <property type="entry name" value="COF_2"/>
    <property type="match status" value="1"/>
</dbReference>
<keyword evidence="9" id="KW-0067">ATP-binding</keyword>
<organism evidence="17 18">
    <name type="scientific">Kouleothrix aurantiaca</name>
    <dbReference type="NCBI Taxonomy" id="186479"/>
    <lineage>
        <taxon>Bacteria</taxon>
        <taxon>Bacillati</taxon>
        <taxon>Chloroflexota</taxon>
        <taxon>Chloroflexia</taxon>
        <taxon>Chloroflexales</taxon>
        <taxon>Roseiflexineae</taxon>
        <taxon>Roseiflexaceae</taxon>
        <taxon>Kouleothrix</taxon>
    </lineage>
</organism>
<dbReference type="GO" id="GO:0016887">
    <property type="term" value="F:ATP hydrolysis activity"/>
    <property type="evidence" value="ECO:0007669"/>
    <property type="project" value="InterPro"/>
</dbReference>
<keyword evidence="14 16" id="KW-0472">Membrane</keyword>